<dbReference type="Pfam" id="PF04138">
    <property type="entry name" value="GtrA_DPMS_TM"/>
    <property type="match status" value="1"/>
</dbReference>
<comment type="subcellular location">
    <subcellularLocation>
        <location evidence="1">Membrane</location>
        <topology evidence="1">Multi-pass membrane protein</topology>
    </subcellularLocation>
</comment>
<keyword evidence="4 6" id="KW-1133">Transmembrane helix</keyword>
<gene>
    <name evidence="8" type="ORF">IPL58_03415</name>
</gene>
<feature type="domain" description="GtrA/DPMS transmembrane" evidence="7">
    <location>
        <begin position="24"/>
        <end position="139"/>
    </location>
</feature>
<feature type="transmembrane region" description="Helical" evidence="6">
    <location>
        <begin position="86"/>
        <end position="111"/>
    </location>
</feature>
<dbReference type="AlphaFoldDB" id="A0A9D7PQZ9"/>
<sequence length="139" mass="15306">MTINTEAPGYARERRHHAAGEFVRYFVVSLVALGVDMLFLLFLAQWMHYTLAASLSFMIGAGVHYLLSVAFVFRKRRLLSRRYAEAAIFVGTGIAALLVNVAVIAICIELLGTSLPLAKLGAAGFSFLFGYVVRKMALF</sequence>
<evidence type="ECO:0000256" key="6">
    <source>
        <dbReference type="SAM" id="Phobius"/>
    </source>
</evidence>
<feature type="transmembrane region" description="Helical" evidence="6">
    <location>
        <begin position="117"/>
        <end position="133"/>
    </location>
</feature>
<feature type="transmembrane region" description="Helical" evidence="6">
    <location>
        <begin position="49"/>
        <end position="74"/>
    </location>
</feature>
<keyword evidence="5 6" id="KW-0472">Membrane</keyword>
<protein>
    <submittedName>
        <fullName evidence="8">GtrA family protein</fullName>
    </submittedName>
</protein>
<organism evidence="8 9">
    <name type="scientific">Candidatus Proximibacter danicus</name>
    <dbReference type="NCBI Taxonomy" id="2954365"/>
    <lineage>
        <taxon>Bacteria</taxon>
        <taxon>Pseudomonadati</taxon>
        <taxon>Pseudomonadota</taxon>
        <taxon>Betaproteobacteria</taxon>
        <taxon>Candidatus Proximibacter</taxon>
    </lineage>
</organism>
<evidence type="ECO:0000256" key="1">
    <source>
        <dbReference type="ARBA" id="ARBA00004141"/>
    </source>
</evidence>
<reference evidence="8" key="1">
    <citation type="submission" date="2020-10" db="EMBL/GenBank/DDBJ databases">
        <title>Connecting structure to function with the recovery of over 1000 high-quality activated sludge metagenome-assembled genomes encoding full-length rRNA genes using long-read sequencing.</title>
        <authorList>
            <person name="Singleton C.M."/>
            <person name="Petriglieri F."/>
            <person name="Kristensen J.M."/>
            <person name="Kirkegaard R.H."/>
            <person name="Michaelsen T.Y."/>
            <person name="Andersen M.H."/>
            <person name="Karst S.M."/>
            <person name="Dueholm M.S."/>
            <person name="Nielsen P.H."/>
            <person name="Albertsen M."/>
        </authorList>
    </citation>
    <scope>NUCLEOTIDE SEQUENCE</scope>
    <source>
        <strain evidence="8">Hirt_18-Q3-R61-65_BATAC.395</strain>
    </source>
</reference>
<evidence type="ECO:0000256" key="5">
    <source>
        <dbReference type="ARBA" id="ARBA00023136"/>
    </source>
</evidence>
<evidence type="ECO:0000313" key="9">
    <source>
        <dbReference type="Proteomes" id="UP000886689"/>
    </source>
</evidence>
<evidence type="ECO:0000259" key="7">
    <source>
        <dbReference type="Pfam" id="PF04138"/>
    </source>
</evidence>
<dbReference type="Proteomes" id="UP000886689">
    <property type="component" value="Unassembled WGS sequence"/>
</dbReference>
<proteinExistence type="inferred from homology"/>
<name>A0A9D7PQZ9_9PROT</name>
<comment type="caution">
    <text evidence="8">The sequence shown here is derived from an EMBL/GenBank/DDBJ whole genome shotgun (WGS) entry which is preliminary data.</text>
</comment>
<dbReference type="PANTHER" id="PTHR38459">
    <property type="entry name" value="PROPHAGE BACTOPRENOL-LINKED GLUCOSE TRANSLOCASE HOMOLOG"/>
    <property type="match status" value="1"/>
</dbReference>
<evidence type="ECO:0000256" key="4">
    <source>
        <dbReference type="ARBA" id="ARBA00022989"/>
    </source>
</evidence>
<keyword evidence="3 6" id="KW-0812">Transmembrane</keyword>
<dbReference type="InterPro" id="IPR051401">
    <property type="entry name" value="GtrA_CellWall_Glycosyl"/>
</dbReference>
<dbReference type="GO" id="GO:0005886">
    <property type="term" value="C:plasma membrane"/>
    <property type="evidence" value="ECO:0007669"/>
    <property type="project" value="TreeGrafter"/>
</dbReference>
<comment type="similarity">
    <text evidence="2">Belongs to the GtrA family.</text>
</comment>
<evidence type="ECO:0000313" key="8">
    <source>
        <dbReference type="EMBL" id="MBK8523242.1"/>
    </source>
</evidence>
<dbReference type="GO" id="GO:0000271">
    <property type="term" value="P:polysaccharide biosynthetic process"/>
    <property type="evidence" value="ECO:0007669"/>
    <property type="project" value="InterPro"/>
</dbReference>
<evidence type="ECO:0000256" key="3">
    <source>
        <dbReference type="ARBA" id="ARBA00022692"/>
    </source>
</evidence>
<feature type="transmembrane region" description="Helical" evidence="6">
    <location>
        <begin position="22"/>
        <end position="43"/>
    </location>
</feature>
<dbReference type="PANTHER" id="PTHR38459:SF1">
    <property type="entry name" value="PROPHAGE BACTOPRENOL-LINKED GLUCOSE TRANSLOCASE HOMOLOG"/>
    <property type="match status" value="1"/>
</dbReference>
<evidence type="ECO:0000256" key="2">
    <source>
        <dbReference type="ARBA" id="ARBA00009399"/>
    </source>
</evidence>
<dbReference type="InterPro" id="IPR007267">
    <property type="entry name" value="GtrA_DPMS_TM"/>
</dbReference>
<accession>A0A9D7PQZ9</accession>
<dbReference type="EMBL" id="JADJUC010000002">
    <property type="protein sequence ID" value="MBK8523242.1"/>
    <property type="molecule type" value="Genomic_DNA"/>
</dbReference>